<dbReference type="SUPFAM" id="SSF50729">
    <property type="entry name" value="PH domain-like"/>
    <property type="match status" value="1"/>
</dbReference>
<dbReference type="OMA" id="SHRETTD"/>
<evidence type="ECO:0000313" key="3">
    <source>
        <dbReference type="Proteomes" id="UP000029665"/>
    </source>
</evidence>
<dbReference type="Proteomes" id="UP000029665">
    <property type="component" value="Unassembled WGS sequence"/>
</dbReference>
<comment type="caution">
    <text evidence="2">The sequence shown here is derived from an EMBL/GenBank/DDBJ whole genome shotgun (WGS) entry which is preliminary data.</text>
</comment>
<dbReference type="HOGENOM" id="CLU_140498_0_0_1"/>
<dbReference type="PROSITE" id="PS50196">
    <property type="entry name" value="RANBD1"/>
    <property type="match status" value="1"/>
</dbReference>
<dbReference type="Pfam" id="PF00638">
    <property type="entry name" value="Ran_BP1"/>
    <property type="match status" value="1"/>
</dbReference>
<dbReference type="AlphaFoldDB" id="A0A060S997"/>
<evidence type="ECO:0000313" key="2">
    <source>
        <dbReference type="EMBL" id="CDO68829.1"/>
    </source>
</evidence>
<dbReference type="OrthoDB" id="2357150at2759"/>
<dbReference type="EMBL" id="CCBP010000026">
    <property type="protein sequence ID" value="CDO68829.1"/>
    <property type="molecule type" value="Genomic_DNA"/>
</dbReference>
<accession>A0A060S997</accession>
<dbReference type="STRING" id="5643.A0A060S997"/>
<reference evidence="2" key="1">
    <citation type="submission" date="2014-01" db="EMBL/GenBank/DDBJ databases">
        <title>The genome of the white-rot fungus Pycnoporus cinnabarinus: a basidiomycete model with a versatile arsenal for lignocellulosic biomass breakdown.</title>
        <authorList>
            <person name="Levasseur A."/>
            <person name="Lomascolo A."/>
            <person name="Ruiz-Duenas F.J."/>
            <person name="Uzan E."/>
            <person name="Piumi F."/>
            <person name="Kues U."/>
            <person name="Ram A.F.J."/>
            <person name="Murat C."/>
            <person name="Haon M."/>
            <person name="Benoit I."/>
            <person name="Arfi Y."/>
            <person name="Chevret D."/>
            <person name="Drula E."/>
            <person name="Kwon M.J."/>
            <person name="Gouret P."/>
            <person name="Lesage-Meessen L."/>
            <person name="Lombard V."/>
            <person name="Mariette J."/>
            <person name="Noirot C."/>
            <person name="Park J."/>
            <person name="Patyshakuliyeva A."/>
            <person name="Wieneger R.A.B."/>
            <person name="Wosten H.A.B."/>
            <person name="Martin F."/>
            <person name="Coutinho P.M."/>
            <person name="de Vries R."/>
            <person name="Martinez A.T."/>
            <person name="Klopp C."/>
            <person name="Pontarotti P."/>
            <person name="Henrissat B."/>
            <person name="Record E."/>
        </authorList>
    </citation>
    <scope>NUCLEOTIDE SEQUENCE [LARGE SCALE GENOMIC DNA]</scope>
    <source>
        <strain evidence="2">BRFM137</strain>
    </source>
</reference>
<dbReference type="Gene3D" id="2.30.29.30">
    <property type="entry name" value="Pleckstrin-homology domain (PH domain)/Phosphotyrosine-binding domain (PTB)"/>
    <property type="match status" value="1"/>
</dbReference>
<gene>
    <name evidence="2" type="ORF">BN946_scf184805.g38</name>
</gene>
<dbReference type="SMART" id="SM00160">
    <property type="entry name" value="RanBD"/>
    <property type="match status" value="1"/>
</dbReference>
<sequence length="141" mass="15866">MLMKCALVLCPVVTGEEDERVIAEAKGVKVYIKRGERDFCEGILGNVKLLRHKETRQERILFRREPVMKVSMNVRLGPLVRYTLDEAQGLLRLIIMEPVEGSEQGQVVVYALKRGKASKTDFSDFADSVLESLRTCGQVPA</sequence>
<protein>
    <recommendedName>
        <fullName evidence="1">RanBD1 domain-containing protein</fullName>
    </recommendedName>
</protein>
<keyword evidence="3" id="KW-1185">Reference proteome</keyword>
<dbReference type="InterPro" id="IPR011993">
    <property type="entry name" value="PH-like_dom_sf"/>
</dbReference>
<evidence type="ECO:0000259" key="1">
    <source>
        <dbReference type="PROSITE" id="PS50196"/>
    </source>
</evidence>
<name>A0A060S997_PYCCI</name>
<dbReference type="InterPro" id="IPR000156">
    <property type="entry name" value="Ran_bind_dom"/>
</dbReference>
<organism evidence="2 3">
    <name type="scientific">Pycnoporus cinnabarinus</name>
    <name type="common">Cinnabar-red polypore</name>
    <name type="synonym">Trametes cinnabarina</name>
    <dbReference type="NCBI Taxonomy" id="5643"/>
    <lineage>
        <taxon>Eukaryota</taxon>
        <taxon>Fungi</taxon>
        <taxon>Dikarya</taxon>
        <taxon>Basidiomycota</taxon>
        <taxon>Agaricomycotina</taxon>
        <taxon>Agaricomycetes</taxon>
        <taxon>Polyporales</taxon>
        <taxon>Polyporaceae</taxon>
        <taxon>Trametes</taxon>
    </lineage>
</organism>
<feature type="domain" description="RanBD1" evidence="1">
    <location>
        <begin position="12"/>
        <end position="78"/>
    </location>
</feature>
<proteinExistence type="predicted"/>